<keyword evidence="1" id="KW-1133">Transmembrane helix</keyword>
<dbReference type="AlphaFoldDB" id="A0A9P0PU40"/>
<keyword evidence="3" id="KW-1185">Reference proteome</keyword>
<keyword evidence="1" id="KW-0472">Membrane</keyword>
<evidence type="ECO:0000256" key="1">
    <source>
        <dbReference type="SAM" id="Phobius"/>
    </source>
</evidence>
<gene>
    <name evidence="2" type="ORF">ACAOBT_LOCUS24147</name>
</gene>
<evidence type="ECO:0000313" key="3">
    <source>
        <dbReference type="Proteomes" id="UP001152888"/>
    </source>
</evidence>
<reference evidence="2" key="1">
    <citation type="submission" date="2022-03" db="EMBL/GenBank/DDBJ databases">
        <authorList>
            <person name="Sayadi A."/>
        </authorList>
    </citation>
    <scope>NUCLEOTIDE SEQUENCE</scope>
</reference>
<organism evidence="2 3">
    <name type="scientific">Acanthoscelides obtectus</name>
    <name type="common">Bean weevil</name>
    <name type="synonym">Bruchus obtectus</name>
    <dbReference type="NCBI Taxonomy" id="200917"/>
    <lineage>
        <taxon>Eukaryota</taxon>
        <taxon>Metazoa</taxon>
        <taxon>Ecdysozoa</taxon>
        <taxon>Arthropoda</taxon>
        <taxon>Hexapoda</taxon>
        <taxon>Insecta</taxon>
        <taxon>Pterygota</taxon>
        <taxon>Neoptera</taxon>
        <taxon>Endopterygota</taxon>
        <taxon>Coleoptera</taxon>
        <taxon>Polyphaga</taxon>
        <taxon>Cucujiformia</taxon>
        <taxon>Chrysomeloidea</taxon>
        <taxon>Chrysomelidae</taxon>
        <taxon>Bruchinae</taxon>
        <taxon>Bruchini</taxon>
        <taxon>Acanthoscelides</taxon>
    </lineage>
</organism>
<name>A0A9P0PU40_ACAOB</name>
<evidence type="ECO:0000313" key="2">
    <source>
        <dbReference type="EMBL" id="CAH1998102.1"/>
    </source>
</evidence>
<dbReference type="Proteomes" id="UP001152888">
    <property type="component" value="Unassembled WGS sequence"/>
</dbReference>
<protein>
    <submittedName>
        <fullName evidence="2">Uncharacterized protein</fullName>
    </submittedName>
</protein>
<dbReference type="EMBL" id="CAKOFQ010007314">
    <property type="protein sequence ID" value="CAH1998102.1"/>
    <property type="molecule type" value="Genomic_DNA"/>
</dbReference>
<proteinExistence type="predicted"/>
<accession>A0A9P0PU40</accession>
<comment type="caution">
    <text evidence="2">The sequence shown here is derived from an EMBL/GenBank/DDBJ whole genome shotgun (WGS) entry which is preliminary data.</text>
</comment>
<keyword evidence="1" id="KW-0812">Transmembrane</keyword>
<sequence length="78" mass="9201">MLCCRISNKQSNIHNIISNSCLFHKVVHEDVQKFFIRHYTLRKSFMINAPCRIRISMSHSITECISVLSLLINYIIYN</sequence>
<feature type="transmembrane region" description="Helical" evidence="1">
    <location>
        <begin position="60"/>
        <end position="77"/>
    </location>
</feature>